<feature type="region of interest" description="Disordered" evidence="6">
    <location>
        <begin position="406"/>
        <end position="453"/>
    </location>
</feature>
<dbReference type="GO" id="GO:0008270">
    <property type="term" value="F:zinc ion binding"/>
    <property type="evidence" value="ECO:0007669"/>
    <property type="project" value="UniProtKB-KW"/>
</dbReference>
<protein>
    <submittedName>
        <fullName evidence="9">Zinc finger protein 277-like</fullName>
    </submittedName>
</protein>
<keyword evidence="8" id="KW-1185">Reference proteome</keyword>
<dbReference type="InterPro" id="IPR040048">
    <property type="entry name" value="ZNF277"/>
</dbReference>
<dbReference type="PANTHER" id="PTHR13267">
    <property type="entry name" value="ZINC FINGER PROTEIN 277"/>
    <property type="match status" value="1"/>
</dbReference>
<feature type="region of interest" description="Disordered" evidence="6">
    <location>
        <begin position="1"/>
        <end position="24"/>
    </location>
</feature>
<dbReference type="InterPro" id="IPR036236">
    <property type="entry name" value="Znf_C2H2_sf"/>
</dbReference>
<organism evidence="8 9">
    <name type="scientific">Actinia tenebrosa</name>
    <name type="common">Australian red waratah sea anemone</name>
    <dbReference type="NCBI Taxonomy" id="6105"/>
    <lineage>
        <taxon>Eukaryota</taxon>
        <taxon>Metazoa</taxon>
        <taxon>Cnidaria</taxon>
        <taxon>Anthozoa</taxon>
        <taxon>Hexacorallia</taxon>
        <taxon>Actiniaria</taxon>
        <taxon>Actiniidae</taxon>
        <taxon>Actinia</taxon>
    </lineage>
</organism>
<name>A0A6P8IY14_ACTTE</name>
<dbReference type="PROSITE" id="PS50157">
    <property type="entry name" value="ZINC_FINGER_C2H2_2"/>
    <property type="match status" value="1"/>
</dbReference>
<dbReference type="SUPFAM" id="SSF57667">
    <property type="entry name" value="beta-beta-alpha zinc fingers"/>
    <property type="match status" value="2"/>
</dbReference>
<dbReference type="AlphaFoldDB" id="A0A6P8IY14"/>
<proteinExistence type="inferred from homology"/>
<feature type="region of interest" description="Disordered" evidence="6">
    <location>
        <begin position="270"/>
        <end position="292"/>
    </location>
</feature>
<keyword evidence="1" id="KW-0479">Metal-binding</keyword>
<reference evidence="9" key="1">
    <citation type="submission" date="2025-08" db="UniProtKB">
        <authorList>
            <consortium name="RefSeq"/>
        </authorList>
    </citation>
    <scope>IDENTIFICATION</scope>
    <source>
        <tissue evidence="9">Tentacle</tissue>
    </source>
</reference>
<feature type="domain" description="C2H2-type" evidence="7">
    <location>
        <begin position="216"/>
        <end position="245"/>
    </location>
</feature>
<accession>A0A6P8IY14</accession>
<dbReference type="Pfam" id="PF12756">
    <property type="entry name" value="zf-C2H2_2"/>
    <property type="match status" value="2"/>
</dbReference>
<dbReference type="FunCoup" id="A0A6P8IY14">
    <property type="interactions" value="1351"/>
</dbReference>
<feature type="compositionally biased region" description="Basic and acidic residues" evidence="6">
    <location>
        <begin position="422"/>
        <end position="453"/>
    </location>
</feature>
<dbReference type="PANTHER" id="PTHR13267:SF3">
    <property type="entry name" value="ZINC FINGER PROTEIN 277"/>
    <property type="match status" value="1"/>
</dbReference>
<evidence type="ECO:0000313" key="9">
    <source>
        <dbReference type="RefSeq" id="XP_031570863.1"/>
    </source>
</evidence>
<dbReference type="SMART" id="SM00355">
    <property type="entry name" value="ZnF_C2H2"/>
    <property type="match status" value="5"/>
</dbReference>
<dbReference type="InterPro" id="IPR013087">
    <property type="entry name" value="Znf_C2H2_type"/>
</dbReference>
<comment type="similarity">
    <text evidence="4">Belongs to the ZNF277 family.</text>
</comment>
<evidence type="ECO:0000259" key="7">
    <source>
        <dbReference type="PROSITE" id="PS50157"/>
    </source>
</evidence>
<keyword evidence="2 5" id="KW-0863">Zinc-finger</keyword>
<dbReference type="Gene3D" id="3.30.160.60">
    <property type="entry name" value="Classic Zinc Finger"/>
    <property type="match status" value="2"/>
</dbReference>
<keyword evidence="3" id="KW-0862">Zinc</keyword>
<dbReference type="InterPro" id="IPR041661">
    <property type="entry name" value="ZN622/Rei1/Reh1_Znf-C2H2"/>
</dbReference>
<evidence type="ECO:0000256" key="6">
    <source>
        <dbReference type="SAM" id="MobiDB-lite"/>
    </source>
</evidence>
<feature type="compositionally biased region" description="Acidic residues" evidence="6">
    <location>
        <begin position="406"/>
        <end position="421"/>
    </location>
</feature>
<dbReference type="Proteomes" id="UP000515163">
    <property type="component" value="Unplaced"/>
</dbReference>
<evidence type="ECO:0000313" key="8">
    <source>
        <dbReference type="Proteomes" id="UP000515163"/>
    </source>
</evidence>
<evidence type="ECO:0000256" key="1">
    <source>
        <dbReference type="ARBA" id="ARBA00022723"/>
    </source>
</evidence>
<feature type="compositionally biased region" description="Basic and acidic residues" evidence="6">
    <location>
        <begin position="1"/>
        <end position="23"/>
    </location>
</feature>
<gene>
    <name evidence="9" type="primary">LOC116305154</name>
</gene>
<evidence type="ECO:0000256" key="3">
    <source>
        <dbReference type="ARBA" id="ARBA00022833"/>
    </source>
</evidence>
<feature type="compositionally biased region" description="Acidic residues" evidence="6">
    <location>
        <begin position="270"/>
        <end position="282"/>
    </location>
</feature>
<dbReference type="KEGG" id="aten:116305154"/>
<dbReference type="OrthoDB" id="278606at2759"/>
<evidence type="ECO:0000256" key="5">
    <source>
        <dbReference type="PROSITE-ProRule" id="PRU00042"/>
    </source>
</evidence>
<dbReference type="InParanoid" id="A0A6P8IY14"/>
<evidence type="ECO:0000256" key="4">
    <source>
        <dbReference type="ARBA" id="ARBA00034119"/>
    </source>
</evidence>
<feature type="unsure residue" description="D or N" evidence="9">
    <location>
        <position position="409"/>
    </location>
</feature>
<evidence type="ECO:0000256" key="2">
    <source>
        <dbReference type="ARBA" id="ARBA00022771"/>
    </source>
</evidence>
<dbReference type="PROSITE" id="PS00028">
    <property type="entry name" value="ZINC_FINGER_C2H2_1"/>
    <property type="match status" value="1"/>
</dbReference>
<sequence>MEDNKLEEKLNFAPKNDTEESNGKHVMGPLLFAATSSSENRDKDDKISCMFCDKLFANTEVKNDPLLHHMLNDHQLIISQVSQVCDFRRYCQHWKKRFKEEPITEFCSVININSKPSDIGPKVQYYLLCDALPEDRELREKLQQIRLEKVLESQQRERSDTHFSRTCLFCKQHFEENRSLLFSHMAEDHGFSVGQPDNIVYVNEFLDQLEKTLKNLQCIFCDKKFKDRQTLKDHMRKKQHKKINPKNKDYDRFYIINYLELGKTWEEIQKEEDEEEPEDQTNENENWSDWTEPPEPTVCLFCHFTSTAITDLLQHMKDVHQFDLMELKNSLGLDFYGQVKIVNFIRKRVFDVTCIYCQEKCQSSDALLDHQTSKQHFKLPEDKTVWDQPQYYFSTYENDGLLCCLEDDDEEDDDEEDDEDENKNQTKELNENQIPREEKVDKNGNAEEASKES</sequence>
<dbReference type="RefSeq" id="XP_031570863.1">
    <property type="nucleotide sequence ID" value="XM_031715003.1"/>
</dbReference>